<dbReference type="Pfam" id="PF13639">
    <property type="entry name" value="zf-RING_2"/>
    <property type="match status" value="1"/>
</dbReference>
<evidence type="ECO:0000313" key="8">
    <source>
        <dbReference type="Proteomes" id="UP000244855"/>
    </source>
</evidence>
<dbReference type="SMART" id="SM00184">
    <property type="entry name" value="RING"/>
    <property type="match status" value="1"/>
</dbReference>
<dbReference type="OrthoDB" id="3800401at2759"/>
<sequence>MPSRNGQAVRERNAGTLRIERPPISISIPAWVEGTLHLTLERRYGAASSRINLNIPITRGLRPHGVDGDESEDDAEDDDAEGGDAEDAVSDTGSNRASPMEVDVEDDDDVNPSPTREYSPDPLVDRGRTSAVDERLYLETATLEECYATNTDECPICAEGFKTSEAEAGDIAKAIVCGHIFHRECLTEWVNAHTKSTCPYCREVLFEAQVEDLFVQFDNEELPELSSGSEYVPDSSDDDDSD</sequence>
<evidence type="ECO:0000256" key="5">
    <source>
        <dbReference type="SAM" id="MobiDB-lite"/>
    </source>
</evidence>
<organism evidence="7 8">
    <name type="scientific">Periconia macrospinosa</name>
    <dbReference type="NCBI Taxonomy" id="97972"/>
    <lineage>
        <taxon>Eukaryota</taxon>
        <taxon>Fungi</taxon>
        <taxon>Dikarya</taxon>
        <taxon>Ascomycota</taxon>
        <taxon>Pezizomycotina</taxon>
        <taxon>Dothideomycetes</taxon>
        <taxon>Pleosporomycetidae</taxon>
        <taxon>Pleosporales</taxon>
        <taxon>Massarineae</taxon>
        <taxon>Periconiaceae</taxon>
        <taxon>Periconia</taxon>
    </lineage>
</organism>
<dbReference type="GO" id="GO:0008270">
    <property type="term" value="F:zinc ion binding"/>
    <property type="evidence" value="ECO:0007669"/>
    <property type="project" value="UniProtKB-KW"/>
</dbReference>
<proteinExistence type="predicted"/>
<dbReference type="Gene3D" id="3.30.40.10">
    <property type="entry name" value="Zinc/RING finger domain, C3HC4 (zinc finger)"/>
    <property type="match status" value="1"/>
</dbReference>
<accession>A0A2V1DYE2</accession>
<feature type="region of interest" description="Disordered" evidence="5">
    <location>
        <begin position="58"/>
        <end position="126"/>
    </location>
</feature>
<dbReference type="InterPro" id="IPR013083">
    <property type="entry name" value="Znf_RING/FYVE/PHD"/>
</dbReference>
<evidence type="ECO:0000259" key="6">
    <source>
        <dbReference type="PROSITE" id="PS50089"/>
    </source>
</evidence>
<evidence type="ECO:0000256" key="1">
    <source>
        <dbReference type="ARBA" id="ARBA00022723"/>
    </source>
</evidence>
<dbReference type="InterPro" id="IPR050731">
    <property type="entry name" value="HRD1_E3_ubiq-ligases"/>
</dbReference>
<dbReference type="EMBL" id="KZ805345">
    <property type="protein sequence ID" value="PVI02235.1"/>
    <property type="molecule type" value="Genomic_DNA"/>
</dbReference>
<keyword evidence="8" id="KW-1185">Reference proteome</keyword>
<dbReference type="SUPFAM" id="SSF57850">
    <property type="entry name" value="RING/U-box"/>
    <property type="match status" value="1"/>
</dbReference>
<evidence type="ECO:0000256" key="4">
    <source>
        <dbReference type="PROSITE-ProRule" id="PRU00175"/>
    </source>
</evidence>
<evidence type="ECO:0000313" key="7">
    <source>
        <dbReference type="EMBL" id="PVI02235.1"/>
    </source>
</evidence>
<dbReference type="AlphaFoldDB" id="A0A2V1DYE2"/>
<dbReference type="Proteomes" id="UP000244855">
    <property type="component" value="Unassembled WGS sequence"/>
</dbReference>
<dbReference type="SMART" id="SM01197">
    <property type="entry name" value="FANCL_C"/>
    <property type="match status" value="1"/>
</dbReference>
<feature type="compositionally biased region" description="Acidic residues" evidence="5">
    <location>
        <begin position="68"/>
        <end position="89"/>
    </location>
</feature>
<dbReference type="PROSITE" id="PS50089">
    <property type="entry name" value="ZF_RING_2"/>
    <property type="match status" value="1"/>
</dbReference>
<evidence type="ECO:0000256" key="3">
    <source>
        <dbReference type="ARBA" id="ARBA00022833"/>
    </source>
</evidence>
<evidence type="ECO:0000256" key="2">
    <source>
        <dbReference type="ARBA" id="ARBA00022771"/>
    </source>
</evidence>
<protein>
    <recommendedName>
        <fullName evidence="6">RING-type domain-containing protein</fullName>
    </recommendedName>
</protein>
<gene>
    <name evidence="7" type="ORF">DM02DRAFT_653702</name>
</gene>
<dbReference type="GO" id="GO:0043161">
    <property type="term" value="P:proteasome-mediated ubiquitin-dependent protein catabolic process"/>
    <property type="evidence" value="ECO:0007669"/>
    <property type="project" value="TreeGrafter"/>
</dbReference>
<keyword evidence="3" id="KW-0862">Zinc</keyword>
<dbReference type="GO" id="GO:0012505">
    <property type="term" value="C:endomembrane system"/>
    <property type="evidence" value="ECO:0007669"/>
    <property type="project" value="TreeGrafter"/>
</dbReference>
<name>A0A2V1DYE2_9PLEO</name>
<keyword evidence="2 4" id="KW-0863">Zinc-finger</keyword>
<feature type="region of interest" description="Disordered" evidence="5">
    <location>
        <begin position="221"/>
        <end position="242"/>
    </location>
</feature>
<keyword evidence="1" id="KW-0479">Metal-binding</keyword>
<reference evidence="7 8" key="1">
    <citation type="journal article" date="2018" name="Sci. Rep.">
        <title>Comparative genomics provides insights into the lifestyle and reveals functional heterogeneity of dark septate endophytic fungi.</title>
        <authorList>
            <person name="Knapp D.G."/>
            <person name="Nemeth J.B."/>
            <person name="Barry K."/>
            <person name="Hainaut M."/>
            <person name="Henrissat B."/>
            <person name="Johnson J."/>
            <person name="Kuo A."/>
            <person name="Lim J.H.P."/>
            <person name="Lipzen A."/>
            <person name="Nolan M."/>
            <person name="Ohm R.A."/>
            <person name="Tamas L."/>
            <person name="Grigoriev I.V."/>
            <person name="Spatafora J.W."/>
            <person name="Nagy L.G."/>
            <person name="Kovacs G.M."/>
        </authorList>
    </citation>
    <scope>NUCLEOTIDE SEQUENCE [LARGE SCALE GENOMIC DNA]</scope>
    <source>
        <strain evidence="7 8">DSE2036</strain>
    </source>
</reference>
<feature type="domain" description="RING-type" evidence="6">
    <location>
        <begin position="154"/>
        <end position="202"/>
    </location>
</feature>
<dbReference type="GO" id="GO:0061630">
    <property type="term" value="F:ubiquitin protein ligase activity"/>
    <property type="evidence" value="ECO:0007669"/>
    <property type="project" value="TreeGrafter"/>
</dbReference>
<dbReference type="PANTHER" id="PTHR22763">
    <property type="entry name" value="RING ZINC FINGER PROTEIN"/>
    <property type="match status" value="1"/>
</dbReference>
<dbReference type="InterPro" id="IPR001841">
    <property type="entry name" value="Znf_RING"/>
</dbReference>